<sequence>MLNLLIWQFVSPLYQEMIKLAWQKAGYLEKHPAEFVTKEEFCFRFENSDANCACDELAVFRCSYCVHHCCTRSVTLVNKC</sequence>
<dbReference type="InterPro" id="IPR007350">
    <property type="entry name" value="Transposase_Tc5_C"/>
</dbReference>
<dbReference type="EMBL" id="AZBU02000001">
    <property type="protein sequence ID" value="TMS40210.1"/>
    <property type="molecule type" value="Genomic_DNA"/>
</dbReference>
<comment type="caution">
    <text evidence="2">The sequence shown here is derived from an EMBL/GenBank/DDBJ whole genome shotgun (WGS) entry which is preliminary data.</text>
</comment>
<proteinExistence type="predicted"/>
<dbReference type="Pfam" id="PF04236">
    <property type="entry name" value="Transp_Tc5_C"/>
    <property type="match status" value="1"/>
</dbReference>
<name>A0A4U8V2L8_STECR</name>
<organism evidence="2">
    <name type="scientific">Steinernema carpocapsae</name>
    <name type="common">Entomopathogenic nematode</name>
    <dbReference type="NCBI Taxonomy" id="34508"/>
    <lineage>
        <taxon>Eukaryota</taxon>
        <taxon>Metazoa</taxon>
        <taxon>Ecdysozoa</taxon>
        <taxon>Nematoda</taxon>
        <taxon>Chromadorea</taxon>
        <taxon>Rhabditida</taxon>
        <taxon>Tylenchina</taxon>
        <taxon>Panagrolaimomorpha</taxon>
        <taxon>Strongyloidoidea</taxon>
        <taxon>Steinernematidae</taxon>
        <taxon>Steinernema</taxon>
    </lineage>
</organism>
<reference evidence="2" key="1">
    <citation type="submission" date="2013-11" db="EMBL/GenBank/DDBJ databases">
        <authorList>
            <person name="Sternberg P."/>
            <person name="Dillman A."/>
            <person name="Macchietto M."/>
        </authorList>
    </citation>
    <scope>NUCLEOTIDE SEQUENCE</scope>
    <source>
        <strain evidence="2">ALL</strain>
    </source>
</reference>
<evidence type="ECO:0000259" key="1">
    <source>
        <dbReference type="Pfam" id="PF04236"/>
    </source>
</evidence>
<accession>A0A4U8V2L8</accession>
<dbReference type="AlphaFoldDB" id="A0A4U8V2L8"/>
<gene>
    <name evidence="2" type="ORF">L596_006617</name>
</gene>
<evidence type="ECO:0000313" key="2">
    <source>
        <dbReference type="EMBL" id="TMS40210.1"/>
    </source>
</evidence>
<feature type="domain" description="Transposase Tc5 C-terminal" evidence="1">
    <location>
        <begin position="22"/>
        <end position="71"/>
    </location>
</feature>
<reference evidence="2" key="3">
    <citation type="journal article" date="2019" name="G3 (Bethesda)">
        <title>Hybrid Assembly of the Genome of the Entomopathogenic Nematode Steinernema carpocapsae Identifies the X-Chromosome.</title>
        <authorList>
            <person name="Serra L."/>
            <person name="Macchietto M."/>
            <person name="Macias-Munoz A."/>
            <person name="McGill C.J."/>
            <person name="Rodriguez I.M."/>
            <person name="Rodriguez B."/>
            <person name="Murad R."/>
            <person name="Mortazavi A."/>
        </authorList>
    </citation>
    <scope>NUCLEOTIDE SEQUENCE [LARGE SCALE GENOMIC DNA]</scope>
    <source>
        <strain evidence="2">ALL</strain>
    </source>
</reference>
<protein>
    <recommendedName>
        <fullName evidence="1">Transposase Tc5 C-terminal domain-containing protein</fullName>
    </recommendedName>
</protein>
<reference evidence="2" key="2">
    <citation type="journal article" date="2015" name="Genome Biol.">
        <title>Comparative genomics of Steinernema reveals deeply conserved gene regulatory networks.</title>
        <authorList>
            <person name="Dillman A.R."/>
            <person name="Macchietto M."/>
            <person name="Porter C.F."/>
            <person name="Rogers A."/>
            <person name="Williams B."/>
            <person name="Antoshechkin I."/>
            <person name="Lee M.M."/>
            <person name="Goodwin Z."/>
            <person name="Lu X."/>
            <person name="Lewis E.E."/>
            <person name="Goodrich-Blair H."/>
            <person name="Stock S.P."/>
            <person name="Adams B.J."/>
            <person name="Sternberg P.W."/>
            <person name="Mortazavi A."/>
        </authorList>
    </citation>
    <scope>NUCLEOTIDE SEQUENCE [LARGE SCALE GENOMIC DNA]</scope>
    <source>
        <strain evidence="2">ALL</strain>
    </source>
</reference>
<dbReference type="STRING" id="34508.A0A4U8V2L8"/>